<dbReference type="Proteomes" id="UP000245362">
    <property type="component" value="Unassembled WGS sequence"/>
</dbReference>
<feature type="signal peptide" evidence="1">
    <location>
        <begin position="1"/>
        <end position="21"/>
    </location>
</feature>
<protein>
    <submittedName>
        <fullName evidence="2">Uncharacterized protein</fullName>
    </submittedName>
</protein>
<feature type="chain" id="PRO_5015563310" evidence="1">
    <location>
        <begin position="22"/>
        <end position="167"/>
    </location>
</feature>
<name>A0A2U3BBP9_9VIBR</name>
<keyword evidence="1" id="KW-0732">Signal</keyword>
<keyword evidence="3" id="KW-1185">Reference proteome</keyword>
<reference evidence="2 3" key="1">
    <citation type="submission" date="2018-05" db="EMBL/GenBank/DDBJ databases">
        <title>Vibrio limimaris sp. nov., isolated from marine sediment.</title>
        <authorList>
            <person name="Li C.-M."/>
        </authorList>
    </citation>
    <scope>NUCLEOTIDE SEQUENCE [LARGE SCALE GENOMIC DNA]</scope>
    <source>
        <strain evidence="2 3">E4404</strain>
    </source>
</reference>
<evidence type="ECO:0000313" key="3">
    <source>
        <dbReference type="Proteomes" id="UP000245362"/>
    </source>
</evidence>
<organism evidence="2 3">
    <name type="scientific">Vibrio albus</name>
    <dbReference type="NCBI Taxonomy" id="2200953"/>
    <lineage>
        <taxon>Bacteria</taxon>
        <taxon>Pseudomonadati</taxon>
        <taxon>Pseudomonadota</taxon>
        <taxon>Gammaproteobacteria</taxon>
        <taxon>Vibrionales</taxon>
        <taxon>Vibrionaceae</taxon>
        <taxon>Vibrio</taxon>
    </lineage>
</organism>
<gene>
    <name evidence="2" type="ORF">DI392_03630</name>
</gene>
<proteinExistence type="predicted"/>
<evidence type="ECO:0000256" key="1">
    <source>
        <dbReference type="SAM" id="SignalP"/>
    </source>
</evidence>
<dbReference type="AlphaFoldDB" id="A0A2U3BBP9"/>
<evidence type="ECO:0000313" key="2">
    <source>
        <dbReference type="EMBL" id="PWI34219.1"/>
    </source>
</evidence>
<dbReference type="RefSeq" id="WP_109318557.1">
    <property type="nucleotide sequence ID" value="NZ_QFWT01000002.1"/>
</dbReference>
<sequence>MKYLMLSILAVLMSLSAGVMAKQDPQDAPGQGADFQMRIDCGIPSDTVVISADGTTLNQVINGFIYELCKDENIFLDLEDGTTVQEIGATFKDTAEDIAADVALQIAYHYDYTVELTDHSCQVLRLNPGGQTKLMCDTQEGVKNSLTCEYLTEEEKIEIKLLCHDFE</sequence>
<dbReference type="EMBL" id="QFWT01000002">
    <property type="protein sequence ID" value="PWI34219.1"/>
    <property type="molecule type" value="Genomic_DNA"/>
</dbReference>
<comment type="caution">
    <text evidence="2">The sequence shown here is derived from an EMBL/GenBank/DDBJ whole genome shotgun (WGS) entry which is preliminary data.</text>
</comment>
<accession>A0A2U3BBP9</accession>